<dbReference type="AlphaFoldDB" id="A0A814DJM4"/>
<gene>
    <name evidence="1" type="ORF">OXX778_LOCUS14127</name>
</gene>
<evidence type="ECO:0000313" key="2">
    <source>
        <dbReference type="Proteomes" id="UP000663879"/>
    </source>
</evidence>
<accession>A0A814DJM4</accession>
<organism evidence="1 2">
    <name type="scientific">Brachionus calyciflorus</name>
    <dbReference type="NCBI Taxonomy" id="104777"/>
    <lineage>
        <taxon>Eukaryota</taxon>
        <taxon>Metazoa</taxon>
        <taxon>Spiralia</taxon>
        <taxon>Gnathifera</taxon>
        <taxon>Rotifera</taxon>
        <taxon>Eurotatoria</taxon>
        <taxon>Monogononta</taxon>
        <taxon>Pseudotrocha</taxon>
        <taxon>Ploima</taxon>
        <taxon>Brachionidae</taxon>
        <taxon>Brachionus</taxon>
    </lineage>
</organism>
<name>A0A814DJM4_9BILA</name>
<reference evidence="1" key="1">
    <citation type="submission" date="2021-02" db="EMBL/GenBank/DDBJ databases">
        <authorList>
            <person name="Nowell W R."/>
        </authorList>
    </citation>
    <scope>NUCLEOTIDE SEQUENCE</scope>
    <source>
        <strain evidence="1">Ploen Becks lab</strain>
    </source>
</reference>
<keyword evidence="2" id="KW-1185">Reference proteome</keyword>
<dbReference type="EMBL" id="CAJNOC010002844">
    <property type="protein sequence ID" value="CAF0954600.1"/>
    <property type="molecule type" value="Genomic_DNA"/>
</dbReference>
<comment type="caution">
    <text evidence="1">The sequence shown here is derived from an EMBL/GenBank/DDBJ whole genome shotgun (WGS) entry which is preliminary data.</text>
</comment>
<sequence>MTNNQYNYEKIKSHLITSLIGLAIEHHNAYRTSQQATTSSSPFELLYGREPRPGDLDNYNLGYEPSEFIKILMKIGLWQDLKL</sequence>
<dbReference type="Proteomes" id="UP000663879">
    <property type="component" value="Unassembled WGS sequence"/>
</dbReference>
<protein>
    <submittedName>
        <fullName evidence="1">Uncharacterized protein</fullName>
    </submittedName>
</protein>
<evidence type="ECO:0000313" key="1">
    <source>
        <dbReference type="EMBL" id="CAF0954600.1"/>
    </source>
</evidence>
<proteinExistence type="predicted"/>